<comment type="caution">
    <text evidence="6">The sequence shown here is derived from an EMBL/GenBank/DDBJ whole genome shotgun (WGS) entry which is preliminary data.</text>
</comment>
<dbReference type="InterPro" id="IPR010071">
    <property type="entry name" value="AA_adenyl_dom"/>
</dbReference>
<dbReference type="Pfam" id="PF00550">
    <property type="entry name" value="PP-binding"/>
    <property type="match status" value="4"/>
</dbReference>
<organism evidence="6 7">
    <name type="scientific">Streptomyces yaizuensis</name>
    <dbReference type="NCBI Taxonomy" id="2989713"/>
    <lineage>
        <taxon>Bacteria</taxon>
        <taxon>Bacillati</taxon>
        <taxon>Actinomycetota</taxon>
        <taxon>Actinomycetes</taxon>
        <taxon>Kitasatosporales</taxon>
        <taxon>Streptomycetaceae</taxon>
        <taxon>Streptomyces</taxon>
    </lineage>
</organism>
<dbReference type="CDD" id="cd19544">
    <property type="entry name" value="E-C_NRPS"/>
    <property type="match status" value="2"/>
</dbReference>
<reference evidence="6 7" key="1">
    <citation type="submission" date="2022-10" db="EMBL/GenBank/DDBJ databases">
        <title>Draft genome sequence of Streptomyces sp. YSPA8.</title>
        <authorList>
            <person name="Moriuchi R."/>
            <person name="Dohra H."/>
            <person name="Yamamura H."/>
            <person name="Kodani S."/>
        </authorList>
    </citation>
    <scope>NUCLEOTIDE SEQUENCE [LARGE SCALE GENOMIC DNA]</scope>
    <source>
        <strain evidence="6 7">YSPA8</strain>
    </source>
</reference>
<evidence type="ECO:0000256" key="1">
    <source>
        <dbReference type="ARBA" id="ARBA00001957"/>
    </source>
</evidence>
<dbReference type="Gene3D" id="3.30.300.30">
    <property type="match status" value="4"/>
</dbReference>
<dbReference type="InterPro" id="IPR000873">
    <property type="entry name" value="AMP-dep_synth/lig_dom"/>
</dbReference>
<comment type="cofactor">
    <cofactor evidence="1">
        <name>pantetheine 4'-phosphate</name>
        <dbReference type="ChEBI" id="CHEBI:47942"/>
    </cofactor>
</comment>
<dbReference type="Gene3D" id="1.10.1200.10">
    <property type="entry name" value="ACP-like"/>
    <property type="match status" value="4"/>
</dbReference>
<dbReference type="InterPro" id="IPR036736">
    <property type="entry name" value="ACP-like_sf"/>
</dbReference>
<dbReference type="PROSITE" id="PS00455">
    <property type="entry name" value="AMP_BINDING"/>
    <property type="match status" value="3"/>
</dbReference>
<dbReference type="Pfam" id="PF00668">
    <property type="entry name" value="Condensation"/>
    <property type="match status" value="5"/>
</dbReference>
<dbReference type="NCBIfam" id="TIGR01733">
    <property type="entry name" value="AA-adenyl-dom"/>
    <property type="match status" value="4"/>
</dbReference>
<dbReference type="CDD" id="cd17643">
    <property type="entry name" value="A_NRPS_Cytc1-like"/>
    <property type="match status" value="1"/>
</dbReference>
<evidence type="ECO:0000256" key="4">
    <source>
        <dbReference type="SAM" id="MobiDB-lite"/>
    </source>
</evidence>
<feature type="region of interest" description="Disordered" evidence="4">
    <location>
        <begin position="4063"/>
        <end position="4088"/>
    </location>
</feature>
<dbReference type="Gene3D" id="3.30.559.10">
    <property type="entry name" value="Chloramphenicol acetyltransferase-like domain"/>
    <property type="match status" value="4"/>
</dbReference>
<dbReference type="InterPro" id="IPR045851">
    <property type="entry name" value="AMP-bd_C_sf"/>
</dbReference>
<dbReference type="Gene3D" id="3.30.559.30">
    <property type="entry name" value="Nonribosomal peptide synthetase, condensation domain"/>
    <property type="match status" value="4"/>
</dbReference>
<protein>
    <submittedName>
        <fullName evidence="6">Amino acid adenylation domain-containing protein</fullName>
    </submittedName>
</protein>
<feature type="domain" description="Carrier" evidence="5">
    <location>
        <begin position="3032"/>
        <end position="3107"/>
    </location>
</feature>
<dbReference type="PROSITE" id="PS00012">
    <property type="entry name" value="PHOSPHOPANTETHEINE"/>
    <property type="match status" value="4"/>
</dbReference>
<gene>
    <name evidence="6" type="ORF">SYYSPA8_00625</name>
</gene>
<evidence type="ECO:0000256" key="2">
    <source>
        <dbReference type="ARBA" id="ARBA00022450"/>
    </source>
</evidence>
<dbReference type="PANTHER" id="PTHR45527">
    <property type="entry name" value="NONRIBOSOMAL PEPTIDE SYNTHETASE"/>
    <property type="match status" value="1"/>
</dbReference>
<dbReference type="InterPro" id="IPR020845">
    <property type="entry name" value="AMP-binding_CS"/>
</dbReference>
<dbReference type="InterPro" id="IPR006162">
    <property type="entry name" value="Ppantetheine_attach_site"/>
</dbReference>
<dbReference type="InterPro" id="IPR042099">
    <property type="entry name" value="ANL_N_sf"/>
</dbReference>
<evidence type="ECO:0000259" key="5">
    <source>
        <dbReference type="PROSITE" id="PS50075"/>
    </source>
</evidence>
<dbReference type="Gene3D" id="3.40.50.12780">
    <property type="entry name" value="N-terminal domain of ligase-like"/>
    <property type="match status" value="2"/>
</dbReference>
<dbReference type="InterPro" id="IPR001242">
    <property type="entry name" value="Condensation_dom"/>
</dbReference>
<dbReference type="EMBL" id="BSBI01000001">
    <property type="protein sequence ID" value="GLF92744.1"/>
    <property type="molecule type" value="Genomic_DNA"/>
</dbReference>
<accession>A0ABQ5NQT3</accession>
<evidence type="ECO:0000313" key="7">
    <source>
        <dbReference type="Proteomes" id="UP001291653"/>
    </source>
</evidence>
<feature type="domain" description="Carrier" evidence="5">
    <location>
        <begin position="4084"/>
        <end position="4158"/>
    </location>
</feature>
<feature type="domain" description="Carrier" evidence="5">
    <location>
        <begin position="2017"/>
        <end position="2091"/>
    </location>
</feature>
<dbReference type="CDD" id="cd05930">
    <property type="entry name" value="A_NRPS"/>
    <property type="match status" value="2"/>
</dbReference>
<dbReference type="SUPFAM" id="SSF47336">
    <property type="entry name" value="ACP-like"/>
    <property type="match status" value="4"/>
</dbReference>
<dbReference type="PROSITE" id="PS50007">
    <property type="entry name" value="PIPLC_X_DOMAIN"/>
    <property type="match status" value="1"/>
</dbReference>
<keyword evidence="2" id="KW-0596">Phosphopantetheine</keyword>
<dbReference type="InterPro" id="IPR025110">
    <property type="entry name" value="AMP-bd_C"/>
</dbReference>
<dbReference type="CDD" id="cd19531">
    <property type="entry name" value="LCL_NRPS-like"/>
    <property type="match status" value="2"/>
</dbReference>
<dbReference type="PROSITE" id="PS50075">
    <property type="entry name" value="CARRIER"/>
    <property type="match status" value="4"/>
</dbReference>
<evidence type="ECO:0000313" key="6">
    <source>
        <dbReference type="EMBL" id="GLF92744.1"/>
    </source>
</evidence>
<dbReference type="SMART" id="SM00823">
    <property type="entry name" value="PKS_PP"/>
    <property type="match status" value="4"/>
</dbReference>
<name>A0ABQ5NQT3_9ACTN</name>
<keyword evidence="7" id="KW-1185">Reference proteome</keyword>
<dbReference type="InterPro" id="IPR020806">
    <property type="entry name" value="PKS_PP-bd"/>
</dbReference>
<dbReference type="Pfam" id="PF13193">
    <property type="entry name" value="AMP-binding_C"/>
    <property type="match status" value="3"/>
</dbReference>
<keyword evidence="3" id="KW-0597">Phosphoprotein</keyword>
<dbReference type="InterPro" id="IPR009081">
    <property type="entry name" value="PP-bd_ACP"/>
</dbReference>
<dbReference type="SUPFAM" id="SSF52777">
    <property type="entry name" value="CoA-dependent acyltransferases"/>
    <property type="match status" value="8"/>
</dbReference>
<dbReference type="Gene3D" id="1.10.10.1830">
    <property type="entry name" value="Non-ribosomal peptide synthase, adenylation domain"/>
    <property type="match status" value="1"/>
</dbReference>
<sequence>MTAVTLDDLLTELGALGVELRREGDALKVRGPAPGPALVAALREHKTALLGRLDDQWWAPPRRITPAMLPLVALEQRHIDAVVATVDGGAAQVQDIYPLAPLQEGVLFHHLTSGAADPYLMSLAYACDTRERLDAFLAALQAVVDRHDILRTAVVWEGLPEPVQVVWRSVTLPVTEITAGPRAAAGEDRAARVRALADPRRLRLDPRRAPLAQVVVAPDGDPGREDGWLAVLLLHHLVADHVTLEVVHQEIGAHLAGTADRLPVPVPFRTFVARVRLTADTAAHEAFFTTMLGGTDEPTAPYGLLRAGGDGTRVTEARRRVDPDVAARLRERARTLGVSTAALAHLAWAQVLARLTGRDDVVFGTVLSGRLAASGDGADRAVGPFINTLPLRVDTAPDPSTAARATHRLLTGLLAHEHASLALAQRCGAVPAPAPLFTTLLNYRYSAPAQDHPWPGIRPVHGEERTNYPLTLSVDDLGTGFGLTVQATAPLDPERIRDYAHAALAAVADPAAYPADILPPDELHTLVHGFNPAPVPVPEPLVHERIAAHAADTPDAPAVVHGDTRLTYGELDRRANRLAHYLRALGVRPDDRVGVRLDRGTDMIVALLAVLKAGGGYVPLDPAYPPARLAWITADTAPVAVVDDALLADADLARRPDHAPARDGLLPGHLAYVIHTSGSTGRPKGVMVEHAQLRHSTHARNLAYPHVRRFLLLSSLSFDSSVAGVFGTLTQGATLVIATDPRDPRAVAADIARHDIDTLLCVPSLHRALLDEPDLATRGRCLRTVVVAGEVCPPDLVTDSAALLPDVAVVNEYGPTEATVWATAHLCVPDGAPVPIGTPVANTRVYVLDQRGRPAPTGVAGELVIGGPGVARGYLGGPALTAERFAPDPFVPGARVYRTGDRARHRADGTLEFLGRLDHQVKIRGHRVEPGEIEAVLAPAAGAGAVAVAVHDGALVAYVTGDIPTDRIRAEAAAHLPAPLVPTRWVRLDALPLGPGGKLDRAALPAPSAAGPQRGPAPVGELEHAVAALWADVLGVDRVGRHDDFFHLGGHSLTAMRATALLRSELGLDTAVSAVFDTPVLADYARAVAATGTPAPPPITPVPRGRTLEPAPGQRRLWLLSRLDGADRAHRVRMGLRLTGDLDESALRRALDAVVARHEILRTTFTDDGALRIAPPTGFPWTDDLEAPFDLNRGPLLRGRLTRGGEKEWELRLAAHHIVFDGWSAGVLVRELDALYNAFAAGRPDPLPPLPVQYADHAAWQRSLPLDTQADHWRAALTGAPAICELPTDRPRPAQRDFAGAFVELAVEPALADRVEALSRRHGCTLFVTLLAGWATVLTRLSGQSEVVVGTPTAGRTRTETDDLIGFFVNMLALRLDTTGDPTTGQWLRRVRERVVAAQTHQDLPFEQVVELVAPARSAAYAPLFQHAVTWQTGTGAARPDLAGVTAEPLPPDRHDGAAHDLTLALARTEDGAIHGGVEYATALFDRATVERLLGHWRTVLTAMADDDTTPLSRLPLLTAAERDRLIALGTGPRAVHPPACLPDLFEAQAARTPDAVAVEDAGHHLTYAELDARANRVAHHLRGLGTGPDDRVGISVPPGTDMVVAVLGVLKAGGAYVPLDPAAPAARNHAVAAEATPVTVLDTTAVRRALDGQGPDTAPDRTALRPDHLAYTLFTSGTTGTPKGVLVEHAAIVAATRARARVHGSPGRCVLAVPLAFDASAAALFGTLTTGGTLVVAPPDPAALPGLLRERRVETLICATSALLAVLPVLDAPALRRVVVGGDTCPPGLAADLARSHPRAELVNEYGPTEATIWATYHRCAPGETDVPIGRPIENVRVYVLDPHGEPVPEGTAGELCVAGAGLARGYLGSTGPTAERFPGPFVSDPFVPGARMYRTGDRARWRSDGTLAHLGRLDDQLKIRGIRVEPGEIETRLREHPAVRQAVVTGRDGALVAYHTGTAAPEELRAHLARSLPDHLLPGAYVRLDTVPLTPHGKADRAALPEPGPDAYLRQAWEAPDGPVETALAAVWADVLGQERIGRNDNFFDLGGHSLIAVTVLERLRERGLATTLTSVFTAPTLRDLAETVLAAPGERPTLPAPGPDEIAAVAPAVDGGADNVQDVYPLAPLQQGVLFHHLMPDQALPDETDPYLTTLAFPYDSRERVDATLAALQRVIDRHDILRTAVVWENLPEPRQVVWRRAALPVTEAAGPGDITAVRRIDIRRAPLLRVSVAPDGDRWLLGLHLHHLVGDHGTLDAIGREVAALVSGEGNTLPPPVPFRDFVAHVLTTADPAGDRAFFTDLLGDVDAPTDPYGLRATAAPAEHRAVLPPALTGRLRAAARRLSVSPAALWHLAWGLVLARLTGRRDVVFGTVLLGRSAATAGALGPFINTLPVRLTVDGTPAATAVRNTQALLAELLRREHASLADAQRCSGVPAPAPLFTSLLNYRHDDSAGQETPQGTTGPATAAPVAALDRTNYPLTVSVDESPAAFALTVQAPRQADPARIAGYLHTAATALTDALAGDGSVAVVALDAVPVPVETGVVSSRVESCVHEVFEARVASVPGAVAVVDGGVRVSYGELNARANRVAHDLLARGVVPDDLVAVRMERGADLIAALLGVLKAGAAYVPVDPSYPVERQELLLADCRPVAVVDTIPEDGPAHDPVGVPVRPDHLASVIHTSGSSGRPKGVLVEHRQVVRLFTAAAGWFDVGPDDVWSFFHSFAFDFSVWEVFGALLSGGSVVVVPGDTARSPEEFHELVCAAGVTVLSQTPGAFGRFLAARESDPREHRLRYVVFGGEALDVGVLRPWFAREADRDVVLVNMYGITETTVHVTAREITPADLERSSSPIGVRLPDLRTYVLDHEGRPSPVGVAGELYVGGAGVARGYLNRPDLTGERFLDDPFVPGERVYRTGDVVRWSEDGELEYVGRNDSQVKVRGYRVEPGEIESVLLRQDGVREAVVVARDDTLVAYVTGDASTEDLRPHLVSCLPSHMVPSAYVLLESLPLTSNGKLDRAALPAPDGDAYVRGVYEEPRGPVERALAEIWSDLLGVDRVGRHDDFFALGGHSLLAVRALSRLRTRWDVDISLGTLFTAPALTDWARTVAEATASTHPPIVPVPRTGPLPMSFAQRRLWFLSQLDGVSEAYHIPLRLRLTGDLDEEALRRALDTVVSRHEALRTTFAQEGEPVQRIAPRAAFAWGADEGPFDLVNGPLIRGGLTRTGEREWALTITMHHIVSDGWSLGILAGEIRALYTAYRAGRPDPLPPLTVQYADYALWQRDWVSGEELKRQADFWQRTLAGAPERCELPTDRPRPAHQDIAGGAVACAVGPELTERLRALAARHGLTLYMTVLAAWAALITRVSGQDEVVIGTPSANRGRPETEGLIGFFVNMLPLRLDLSDSPSVAAWLARVKAVTLAAQDHQDLPFEQVVDLVRPTRSLAHNAVFQVALAWQTGTGTGTGFGSGSGDGIGDRLDLPGITAEPLGGPAHTTSRFDLTLSLAETDDGIRGGAEYATSLFDRTTVERLLGHWRTLLTALADADDTTPVDRLPLLTGAERDRIVREWNDTAADLPPDCLHRLVEAQVARTPDAVAVIGTDRDRPGEQLTYAGLDARANGLAHRLAALGVRPGDRVAVALERGTDQVAAVLGVLKSGAAYVPLDPAHPADRLRTVVTACEAVAVVTAPDGGPDPSAWAGRPVLHPAMDGPATAPPTPGLTPDSLAYVIYTSGSTGTPKGVMISHAAACNTLLDINTRHQVGPDDAVLAVSSLTFDLSVYDLFGVLAAGGRVVLLPPGRGTDPARWHELVTEHRITLWDSVPALAQLFVDSAPDPARFPSVRLVMMSGDWIPVDLPGRIRARCPRAGIHSYGGATEAAIWSVSHPVGDTGPADRDRGSVPYGGPLANQTVYVLDPHGEPCPVGVAGDLFIGGAGVALGYLGRPDLTAERFLDDPFAPGGRMYLTGDRVRWLTDGVLEFLGRSDFQVKIRGFRIELGEIESLLLRHPGVREAVALAREDTPGDRRLVAYTVGPAGPEELRAHLAAGLPDYMRPAAHVVLDALPLTANGKLDRRALPAPEGGGDDGDRPYDPPRGATETAIAGIWSDLLGVERPGRHDNFFQLGGHSLLAVTLLDRMRAQGLETDVRALFTASTLAALAEVTHDIQEIRL</sequence>
<dbReference type="Gene3D" id="2.30.38.10">
    <property type="entry name" value="Luciferase, Domain 3"/>
    <property type="match status" value="2"/>
</dbReference>
<dbReference type="RefSeq" id="WP_323444867.1">
    <property type="nucleotide sequence ID" value="NZ_BSBI01000001.1"/>
</dbReference>
<dbReference type="SUPFAM" id="SSF56801">
    <property type="entry name" value="Acetyl-CoA synthetase-like"/>
    <property type="match status" value="4"/>
</dbReference>
<dbReference type="NCBIfam" id="NF003417">
    <property type="entry name" value="PRK04813.1"/>
    <property type="match status" value="5"/>
</dbReference>
<dbReference type="PANTHER" id="PTHR45527:SF1">
    <property type="entry name" value="FATTY ACID SYNTHASE"/>
    <property type="match status" value="1"/>
</dbReference>
<dbReference type="Pfam" id="PF00501">
    <property type="entry name" value="AMP-binding"/>
    <property type="match status" value="4"/>
</dbReference>
<evidence type="ECO:0000256" key="3">
    <source>
        <dbReference type="ARBA" id="ARBA00022553"/>
    </source>
</evidence>
<dbReference type="Proteomes" id="UP001291653">
    <property type="component" value="Unassembled WGS sequence"/>
</dbReference>
<dbReference type="Gene3D" id="3.40.50.980">
    <property type="match status" value="4"/>
</dbReference>
<dbReference type="InterPro" id="IPR044894">
    <property type="entry name" value="TubC_N_sf"/>
</dbReference>
<dbReference type="InterPro" id="IPR023213">
    <property type="entry name" value="CAT-like_dom_sf"/>
</dbReference>
<feature type="domain" description="Carrier" evidence="5">
    <location>
        <begin position="1017"/>
        <end position="1092"/>
    </location>
</feature>
<proteinExistence type="predicted"/>